<comment type="caution">
    <text evidence="4">The sequence shown here is derived from an EMBL/GenBank/DDBJ whole genome shotgun (WGS) entry which is preliminary data.</text>
</comment>
<dbReference type="Gene3D" id="3.30.9.30">
    <property type="match status" value="1"/>
</dbReference>
<reference evidence="4" key="1">
    <citation type="submission" date="2020-05" db="EMBL/GenBank/DDBJ databases">
        <title>Identification of trans-AT polyketide cluster in two marine bacteria, producers of a novel glutaramide-containing polyketide sesbanimide D and analogs.</title>
        <authorList>
            <person name="Kacar D."/>
            <person name="Rodriguez P."/>
            <person name="Canedo L."/>
            <person name="Gonzalez E."/>
            <person name="Galan B."/>
            <person name="De La Calle F."/>
            <person name="Garcia J.L."/>
        </authorList>
    </citation>
    <scope>NUCLEOTIDE SEQUENCE</scope>
    <source>
        <strain evidence="4">PHM038</strain>
    </source>
</reference>
<evidence type="ECO:0000313" key="4">
    <source>
        <dbReference type="EMBL" id="MBD1547225.1"/>
    </source>
</evidence>
<evidence type="ECO:0000313" key="5">
    <source>
        <dbReference type="Proteomes" id="UP000598467"/>
    </source>
</evidence>
<dbReference type="GO" id="GO:0004497">
    <property type="term" value="F:monooxygenase activity"/>
    <property type="evidence" value="ECO:0007669"/>
    <property type="project" value="UniProtKB-KW"/>
</dbReference>
<dbReference type="Gene3D" id="3.50.50.60">
    <property type="entry name" value="FAD/NAD(P)-binding domain"/>
    <property type="match status" value="1"/>
</dbReference>
<dbReference type="SUPFAM" id="SSF51905">
    <property type="entry name" value="FAD/NAD(P)-binding domain"/>
    <property type="match status" value="1"/>
</dbReference>
<accession>A0A926S6H6</accession>
<name>A0A926S6H6_9HYPH</name>
<dbReference type="PRINTS" id="PR00420">
    <property type="entry name" value="RNGMNOXGNASE"/>
</dbReference>
<dbReference type="InterPro" id="IPR036188">
    <property type="entry name" value="FAD/NAD-bd_sf"/>
</dbReference>
<evidence type="ECO:0000259" key="3">
    <source>
        <dbReference type="Pfam" id="PF01494"/>
    </source>
</evidence>
<dbReference type="Pfam" id="PF01494">
    <property type="entry name" value="FAD_binding_3"/>
    <property type="match status" value="2"/>
</dbReference>
<keyword evidence="2" id="KW-0503">Monooxygenase</keyword>
<dbReference type="EMBL" id="JABFCZ010000013">
    <property type="protein sequence ID" value="MBD1547225.1"/>
    <property type="molecule type" value="Genomic_DNA"/>
</dbReference>
<protein>
    <submittedName>
        <fullName evidence="4">Flavin-dependent oxidoreductase</fullName>
    </submittedName>
</protein>
<evidence type="ECO:0000256" key="2">
    <source>
        <dbReference type="ARBA" id="ARBA00023033"/>
    </source>
</evidence>
<dbReference type="SUPFAM" id="SSF54373">
    <property type="entry name" value="FAD-linked reductases, C-terminal domain"/>
    <property type="match status" value="1"/>
</dbReference>
<dbReference type="PANTHER" id="PTHR13789:SF268">
    <property type="entry name" value="5-METHYLPHENAZINE-1-CARBOXYLATE 1-MONOOXYGENASE"/>
    <property type="match status" value="1"/>
</dbReference>
<dbReference type="InterPro" id="IPR002938">
    <property type="entry name" value="FAD-bd"/>
</dbReference>
<keyword evidence="1" id="KW-0560">Oxidoreductase</keyword>
<dbReference type="RefSeq" id="WP_190291978.1">
    <property type="nucleotide sequence ID" value="NZ_JABFCZ010000013.1"/>
</dbReference>
<proteinExistence type="predicted"/>
<organism evidence="4 5">
    <name type="scientific">Roseibium aggregatum</name>
    <dbReference type="NCBI Taxonomy" id="187304"/>
    <lineage>
        <taxon>Bacteria</taxon>
        <taxon>Pseudomonadati</taxon>
        <taxon>Pseudomonadota</taxon>
        <taxon>Alphaproteobacteria</taxon>
        <taxon>Hyphomicrobiales</taxon>
        <taxon>Stappiaceae</taxon>
        <taxon>Roseibium</taxon>
    </lineage>
</organism>
<sequence length="422" mass="45875">MTILIAGGGIAGLALGLTCHQIGAPFRIYETAPEIKPLGVGINLQPNAIRELYELGFEDSLPKIGVQTREFGLFSKKGLEIWTEPRGKWAGYNWPQYSVHRGELQMMLYRELVRRAGPDCVVAGQRATGFSNTDKGAALHLKSTVDGSEMTVEGDLVIGADGIHSAIRAQMNPDEGAPKWGGPVLWRGTARAKPFRTGATMVMIGHATQRIVAYPISEADPETGLATINWITELSFDASQGWNRGDWNRLANIDDFMPRFTDWRYDWLDLPALVAGADAVYEYPMVDRDPLDHWTEGNVTLMGDAAHATYPVGSNGASQAIVDARRLGAAMLEHGVTHAALKAYEEDMLPLTTKLVLTNRGSGPDAVLQVVEDRCGGEFKNINDVISKEELADHAAKYKAVAGFAIQALNSQPSIIPEGAHL</sequence>
<dbReference type="InterPro" id="IPR050493">
    <property type="entry name" value="FAD-dep_Monooxygenase_BioMet"/>
</dbReference>
<dbReference type="Proteomes" id="UP000598467">
    <property type="component" value="Unassembled WGS sequence"/>
</dbReference>
<dbReference type="PANTHER" id="PTHR13789">
    <property type="entry name" value="MONOOXYGENASE"/>
    <property type="match status" value="1"/>
</dbReference>
<dbReference type="NCBIfam" id="NF005720">
    <property type="entry name" value="PRK07538.1"/>
    <property type="match status" value="1"/>
</dbReference>
<gene>
    <name evidence="4" type="ORF">HK439_13235</name>
</gene>
<dbReference type="AlphaFoldDB" id="A0A926S6H6"/>
<feature type="domain" description="FAD-binding" evidence="3">
    <location>
        <begin position="291"/>
        <end position="356"/>
    </location>
</feature>
<feature type="domain" description="FAD-binding" evidence="3">
    <location>
        <begin position="2"/>
        <end position="174"/>
    </location>
</feature>
<dbReference type="GO" id="GO:0071949">
    <property type="term" value="F:FAD binding"/>
    <property type="evidence" value="ECO:0007669"/>
    <property type="project" value="InterPro"/>
</dbReference>
<evidence type="ECO:0000256" key="1">
    <source>
        <dbReference type="ARBA" id="ARBA00023002"/>
    </source>
</evidence>